<dbReference type="AlphaFoldDB" id="A0A5B7ZUP0"/>
<dbReference type="Proteomes" id="UP000305398">
    <property type="component" value="Chromosome"/>
</dbReference>
<accession>A0A5B7ZUP0</accession>
<proteinExistence type="inferred from homology"/>
<evidence type="ECO:0000256" key="7">
    <source>
        <dbReference type="ARBA" id="ARBA00023141"/>
    </source>
</evidence>
<evidence type="ECO:0000256" key="4">
    <source>
        <dbReference type="ARBA" id="ARBA00022272"/>
    </source>
</evidence>
<dbReference type="GO" id="GO:0004640">
    <property type="term" value="F:phosphoribosylanthranilate isomerase activity"/>
    <property type="evidence" value="ECO:0007669"/>
    <property type="project" value="UniProtKB-UniRule"/>
</dbReference>
<dbReference type="HAMAP" id="MF_00135">
    <property type="entry name" value="PRAI"/>
    <property type="match status" value="1"/>
</dbReference>
<sequence>MSDLLSPPTKYDAPASANHRLRVKVCGMKFAENIDAVAALAPDFMGFIFSPNSSRFAADELNSEMMRELPDSLRKVGVFVDQPSDYIRQQVARFALDLVQLHGAEMPAQCAELRQANVQVIKAFSIGNVFDFNALQPYAAHCDYFLFDTKGLQPGGNGTTFDWNILRQYPLSVPYFLAGGLDLEHAETLASLRLPGLFAIDLNSRFEVAPAQKDIGRLHAMLSRLSRSEPQTAATERTRES</sequence>
<reference evidence="11 12" key="1">
    <citation type="submission" date="2019-06" db="EMBL/GenBank/DDBJ databases">
        <authorList>
            <person name="Srinivasan S."/>
        </authorList>
    </citation>
    <scope>NUCLEOTIDE SEQUENCE [LARGE SCALE GENOMIC DNA]</scope>
    <source>
        <strain evidence="11 12">17J68-5</strain>
    </source>
</reference>
<evidence type="ECO:0000256" key="9">
    <source>
        <dbReference type="HAMAP-Rule" id="MF_00135"/>
    </source>
</evidence>
<keyword evidence="12" id="KW-1185">Reference proteome</keyword>
<keyword evidence="6 9" id="KW-0822">Tryptophan biosynthesis</keyword>
<feature type="domain" description="N-(5'phosphoribosyl) anthranilate isomerase (PRAI)" evidence="10">
    <location>
        <begin position="23"/>
        <end position="221"/>
    </location>
</feature>
<dbReference type="EMBL" id="CP040896">
    <property type="protein sequence ID" value="QDA58688.1"/>
    <property type="molecule type" value="Genomic_DNA"/>
</dbReference>
<dbReference type="RefSeq" id="WP_139513576.1">
    <property type="nucleotide sequence ID" value="NZ_CP040896.1"/>
</dbReference>
<evidence type="ECO:0000256" key="3">
    <source>
        <dbReference type="ARBA" id="ARBA00012572"/>
    </source>
</evidence>
<dbReference type="KEGG" id="hyj:FHG12_00585"/>
<keyword evidence="7 9" id="KW-0057">Aromatic amino acid biosynthesis</keyword>
<comment type="pathway">
    <text evidence="2 9">Amino-acid biosynthesis; L-tryptophan biosynthesis; L-tryptophan from chorismate: step 3/5.</text>
</comment>
<name>A0A5B7ZUP0_9BACT</name>
<dbReference type="EC" id="5.3.1.24" evidence="3 9"/>
<dbReference type="CDD" id="cd00405">
    <property type="entry name" value="PRAI"/>
    <property type="match status" value="1"/>
</dbReference>
<dbReference type="UniPathway" id="UPA00035">
    <property type="reaction ID" value="UER00042"/>
</dbReference>
<comment type="catalytic activity">
    <reaction evidence="1 9">
        <text>N-(5-phospho-beta-D-ribosyl)anthranilate = 1-(2-carboxyphenylamino)-1-deoxy-D-ribulose 5-phosphate</text>
        <dbReference type="Rhea" id="RHEA:21540"/>
        <dbReference type="ChEBI" id="CHEBI:18277"/>
        <dbReference type="ChEBI" id="CHEBI:58613"/>
        <dbReference type="EC" id="5.3.1.24"/>
    </reaction>
</comment>
<comment type="similarity">
    <text evidence="9">Belongs to the TrpF family.</text>
</comment>
<dbReference type="OrthoDB" id="9786954at2"/>
<dbReference type="Pfam" id="PF00697">
    <property type="entry name" value="PRAI"/>
    <property type="match status" value="1"/>
</dbReference>
<organism evidence="11 12">
    <name type="scientific">Hymenobacter jejuensis</name>
    <dbReference type="NCBI Taxonomy" id="2502781"/>
    <lineage>
        <taxon>Bacteria</taxon>
        <taxon>Pseudomonadati</taxon>
        <taxon>Bacteroidota</taxon>
        <taxon>Cytophagia</taxon>
        <taxon>Cytophagales</taxon>
        <taxon>Hymenobacteraceae</taxon>
        <taxon>Hymenobacter</taxon>
    </lineage>
</organism>
<dbReference type="InterPro" id="IPR013785">
    <property type="entry name" value="Aldolase_TIM"/>
</dbReference>
<evidence type="ECO:0000256" key="8">
    <source>
        <dbReference type="ARBA" id="ARBA00023235"/>
    </source>
</evidence>
<evidence type="ECO:0000256" key="2">
    <source>
        <dbReference type="ARBA" id="ARBA00004664"/>
    </source>
</evidence>
<evidence type="ECO:0000259" key="10">
    <source>
        <dbReference type="Pfam" id="PF00697"/>
    </source>
</evidence>
<keyword evidence="8 9" id="KW-0413">Isomerase</keyword>
<dbReference type="PANTHER" id="PTHR42894:SF1">
    <property type="entry name" value="N-(5'-PHOSPHORIBOSYL)ANTHRANILATE ISOMERASE"/>
    <property type="match status" value="1"/>
</dbReference>
<gene>
    <name evidence="9" type="primary">trpF</name>
    <name evidence="11" type="ORF">FHG12_00585</name>
</gene>
<evidence type="ECO:0000313" key="12">
    <source>
        <dbReference type="Proteomes" id="UP000305398"/>
    </source>
</evidence>
<dbReference type="GO" id="GO:0000162">
    <property type="term" value="P:L-tryptophan biosynthetic process"/>
    <property type="evidence" value="ECO:0007669"/>
    <property type="project" value="UniProtKB-UniRule"/>
</dbReference>
<dbReference type="PANTHER" id="PTHR42894">
    <property type="entry name" value="N-(5'-PHOSPHORIBOSYL)ANTHRANILATE ISOMERASE"/>
    <property type="match status" value="1"/>
</dbReference>
<dbReference type="InterPro" id="IPR011060">
    <property type="entry name" value="RibuloseP-bd_barrel"/>
</dbReference>
<dbReference type="InterPro" id="IPR001240">
    <property type="entry name" value="PRAI_dom"/>
</dbReference>
<evidence type="ECO:0000313" key="11">
    <source>
        <dbReference type="EMBL" id="QDA58688.1"/>
    </source>
</evidence>
<evidence type="ECO:0000256" key="5">
    <source>
        <dbReference type="ARBA" id="ARBA00022605"/>
    </source>
</evidence>
<dbReference type="InterPro" id="IPR044643">
    <property type="entry name" value="TrpF_fam"/>
</dbReference>
<dbReference type="SUPFAM" id="SSF51366">
    <property type="entry name" value="Ribulose-phoshate binding barrel"/>
    <property type="match status" value="1"/>
</dbReference>
<keyword evidence="5 9" id="KW-0028">Amino-acid biosynthesis</keyword>
<evidence type="ECO:0000256" key="6">
    <source>
        <dbReference type="ARBA" id="ARBA00022822"/>
    </source>
</evidence>
<evidence type="ECO:0000256" key="1">
    <source>
        <dbReference type="ARBA" id="ARBA00001164"/>
    </source>
</evidence>
<protein>
    <recommendedName>
        <fullName evidence="4 9">N-(5'-phosphoribosyl)anthranilate isomerase</fullName>
        <shortName evidence="9">PRAI</shortName>
        <ecNumber evidence="3 9">5.3.1.24</ecNumber>
    </recommendedName>
</protein>
<dbReference type="Gene3D" id="3.20.20.70">
    <property type="entry name" value="Aldolase class I"/>
    <property type="match status" value="1"/>
</dbReference>